<dbReference type="InterPro" id="IPR036404">
    <property type="entry name" value="Jacalin-like_lectin_dom_sf"/>
</dbReference>
<name>A0AAV9ER60_ACOCL</name>
<dbReference type="AlphaFoldDB" id="A0AAV9ER60"/>
<dbReference type="InterPro" id="IPR001229">
    <property type="entry name" value="Jacalin-like_lectin_dom"/>
</dbReference>
<sequence length="258" mass="29211">MKVVTSKLTEDIKQKAPQEEEERKELGFVILEIMPIGVGQFGGNGGGVFDFSNSNAATEVIVRSGAAIDSITFKFYHDGTISWSPNLGGGGGAPNPTIVLDYPNEFLTRIEGYYSPFGNIAQLIRSLTFYTSKGKKYGPYGAEEGTYFNIPTKGAEIKSQDCNFFEWVEDCNSDFTVMDEFALLEQTMIYKIQLFEEKMNFFEKIQTLEERFSLEVKKIQTMEEMMSMDEDMTLQAVPKMNAIRGEMIIYMRIVFVFS</sequence>
<proteinExistence type="predicted"/>
<dbReference type="Gene3D" id="2.100.10.30">
    <property type="entry name" value="Jacalin-like lectin domain"/>
    <property type="match status" value="1"/>
</dbReference>
<dbReference type="CDD" id="cd09612">
    <property type="entry name" value="Jacalin"/>
    <property type="match status" value="1"/>
</dbReference>
<evidence type="ECO:0000313" key="4">
    <source>
        <dbReference type="Proteomes" id="UP001180020"/>
    </source>
</evidence>
<reference evidence="3" key="2">
    <citation type="submission" date="2023-06" db="EMBL/GenBank/DDBJ databases">
        <authorList>
            <person name="Ma L."/>
            <person name="Liu K.-W."/>
            <person name="Li Z."/>
            <person name="Hsiao Y.-Y."/>
            <person name="Qi Y."/>
            <person name="Fu T."/>
            <person name="Tang G."/>
            <person name="Zhang D."/>
            <person name="Sun W.-H."/>
            <person name="Liu D.-K."/>
            <person name="Li Y."/>
            <person name="Chen G.-Z."/>
            <person name="Liu X.-D."/>
            <person name="Liao X.-Y."/>
            <person name="Jiang Y.-T."/>
            <person name="Yu X."/>
            <person name="Hao Y."/>
            <person name="Huang J."/>
            <person name="Zhao X.-W."/>
            <person name="Ke S."/>
            <person name="Chen Y.-Y."/>
            <person name="Wu W.-L."/>
            <person name="Hsu J.-L."/>
            <person name="Lin Y.-F."/>
            <person name="Huang M.-D."/>
            <person name="Li C.-Y."/>
            <person name="Huang L."/>
            <person name="Wang Z.-W."/>
            <person name="Zhao X."/>
            <person name="Zhong W.-Y."/>
            <person name="Peng D.-H."/>
            <person name="Ahmad S."/>
            <person name="Lan S."/>
            <person name="Zhang J.-S."/>
            <person name="Tsai W.-C."/>
            <person name="Van De Peer Y."/>
            <person name="Liu Z.-J."/>
        </authorList>
    </citation>
    <scope>NUCLEOTIDE SEQUENCE</scope>
    <source>
        <strain evidence="3">CP</strain>
        <tissue evidence="3">Leaves</tissue>
    </source>
</reference>
<keyword evidence="4" id="KW-1185">Reference proteome</keyword>
<evidence type="ECO:0000313" key="3">
    <source>
        <dbReference type="EMBL" id="KAK1315344.1"/>
    </source>
</evidence>
<dbReference type="SUPFAM" id="SSF51101">
    <property type="entry name" value="Mannose-binding lectins"/>
    <property type="match status" value="1"/>
</dbReference>
<dbReference type="Proteomes" id="UP001180020">
    <property type="component" value="Unassembled WGS sequence"/>
</dbReference>
<dbReference type="PROSITE" id="PS51752">
    <property type="entry name" value="JACALIN_LECTIN"/>
    <property type="match status" value="1"/>
</dbReference>
<feature type="domain" description="Jacalin-type lectin" evidence="2">
    <location>
        <begin position="35"/>
        <end position="181"/>
    </location>
</feature>
<organism evidence="3 4">
    <name type="scientific">Acorus calamus</name>
    <name type="common">Sweet flag</name>
    <dbReference type="NCBI Taxonomy" id="4465"/>
    <lineage>
        <taxon>Eukaryota</taxon>
        <taxon>Viridiplantae</taxon>
        <taxon>Streptophyta</taxon>
        <taxon>Embryophyta</taxon>
        <taxon>Tracheophyta</taxon>
        <taxon>Spermatophyta</taxon>
        <taxon>Magnoliopsida</taxon>
        <taxon>Liliopsida</taxon>
        <taxon>Acoraceae</taxon>
        <taxon>Acorus</taxon>
    </lineage>
</organism>
<evidence type="ECO:0000256" key="1">
    <source>
        <dbReference type="ARBA" id="ARBA00022734"/>
    </source>
</evidence>
<gene>
    <name evidence="3" type="ORF">QJS10_CPA06g01913</name>
</gene>
<reference evidence="3" key="1">
    <citation type="journal article" date="2023" name="Nat. Commun.">
        <title>Diploid and tetraploid genomes of Acorus and the evolution of monocots.</title>
        <authorList>
            <person name="Ma L."/>
            <person name="Liu K.W."/>
            <person name="Li Z."/>
            <person name="Hsiao Y.Y."/>
            <person name="Qi Y."/>
            <person name="Fu T."/>
            <person name="Tang G.D."/>
            <person name="Zhang D."/>
            <person name="Sun W.H."/>
            <person name="Liu D.K."/>
            <person name="Li Y."/>
            <person name="Chen G.Z."/>
            <person name="Liu X.D."/>
            <person name="Liao X.Y."/>
            <person name="Jiang Y.T."/>
            <person name="Yu X."/>
            <person name="Hao Y."/>
            <person name="Huang J."/>
            <person name="Zhao X.W."/>
            <person name="Ke S."/>
            <person name="Chen Y.Y."/>
            <person name="Wu W.L."/>
            <person name="Hsu J.L."/>
            <person name="Lin Y.F."/>
            <person name="Huang M.D."/>
            <person name="Li C.Y."/>
            <person name="Huang L."/>
            <person name="Wang Z.W."/>
            <person name="Zhao X."/>
            <person name="Zhong W.Y."/>
            <person name="Peng D.H."/>
            <person name="Ahmad S."/>
            <person name="Lan S."/>
            <person name="Zhang J.S."/>
            <person name="Tsai W.C."/>
            <person name="Van de Peer Y."/>
            <person name="Liu Z.J."/>
        </authorList>
    </citation>
    <scope>NUCLEOTIDE SEQUENCE</scope>
    <source>
        <strain evidence="3">CP</strain>
    </source>
</reference>
<dbReference type="InterPro" id="IPR033734">
    <property type="entry name" value="Jacalin-like_lectin_dom_plant"/>
</dbReference>
<keyword evidence="1" id="KW-0430">Lectin</keyword>
<dbReference type="SMART" id="SM00915">
    <property type="entry name" value="Jacalin"/>
    <property type="match status" value="1"/>
</dbReference>
<comment type="caution">
    <text evidence="3">The sequence shown here is derived from an EMBL/GenBank/DDBJ whole genome shotgun (WGS) entry which is preliminary data.</text>
</comment>
<evidence type="ECO:0000259" key="2">
    <source>
        <dbReference type="PROSITE" id="PS51752"/>
    </source>
</evidence>
<dbReference type="Pfam" id="PF01419">
    <property type="entry name" value="Jacalin"/>
    <property type="match status" value="1"/>
</dbReference>
<accession>A0AAV9ER60</accession>
<dbReference type="EMBL" id="JAUJYO010000006">
    <property type="protein sequence ID" value="KAK1315344.1"/>
    <property type="molecule type" value="Genomic_DNA"/>
</dbReference>
<protein>
    <recommendedName>
        <fullName evidence="2">Jacalin-type lectin domain-containing protein</fullName>
    </recommendedName>
</protein>
<dbReference type="PANTHER" id="PTHR46506">
    <property type="entry name" value="OS05G0143600 PROTEIN"/>
    <property type="match status" value="1"/>
</dbReference>
<dbReference type="GO" id="GO:0030246">
    <property type="term" value="F:carbohydrate binding"/>
    <property type="evidence" value="ECO:0007669"/>
    <property type="project" value="UniProtKB-KW"/>
</dbReference>